<sequence length="73" mass="8398">MTSSELRAHADRCRDVARSLPAGACRQVLIDAARDYDRRADRLDLLARTPVARWLDRWDHRPGSEMPNRARLA</sequence>
<organism evidence="1 2">
    <name type="scientific">Edaphosphingomonas haloaromaticamans</name>
    <dbReference type="NCBI Taxonomy" id="653954"/>
    <lineage>
        <taxon>Bacteria</taxon>
        <taxon>Pseudomonadati</taxon>
        <taxon>Pseudomonadota</taxon>
        <taxon>Alphaproteobacteria</taxon>
        <taxon>Sphingomonadales</taxon>
        <taxon>Rhizorhabdaceae</taxon>
        <taxon>Edaphosphingomonas</taxon>
    </lineage>
</organism>
<dbReference type="RefSeq" id="WP_070931669.1">
    <property type="nucleotide sequence ID" value="NZ_MIPT01000001.1"/>
</dbReference>
<dbReference type="AlphaFoldDB" id="A0A1S1H9Y2"/>
<evidence type="ECO:0000313" key="2">
    <source>
        <dbReference type="Proteomes" id="UP000179467"/>
    </source>
</evidence>
<dbReference type="EMBL" id="MIPT01000001">
    <property type="protein sequence ID" value="OHT18133.1"/>
    <property type="molecule type" value="Genomic_DNA"/>
</dbReference>
<evidence type="ECO:0000313" key="1">
    <source>
        <dbReference type="EMBL" id="OHT18133.1"/>
    </source>
</evidence>
<dbReference type="Proteomes" id="UP000179467">
    <property type="component" value="Unassembled WGS sequence"/>
</dbReference>
<proteinExistence type="predicted"/>
<gene>
    <name evidence="1" type="ORF">BHE75_00102</name>
</gene>
<name>A0A1S1H9Y2_9SPHN</name>
<comment type="caution">
    <text evidence="1">The sequence shown here is derived from an EMBL/GenBank/DDBJ whole genome shotgun (WGS) entry which is preliminary data.</text>
</comment>
<reference evidence="1 2" key="1">
    <citation type="submission" date="2016-09" db="EMBL/GenBank/DDBJ databases">
        <title>Metabolic pathway, cell adaptation mechanisms and a novel monoxygenase revealed through proteogenomic-transcription analysis of a Sphingomonas haloaromaticamans strain degrading the fungicide ortho-phenylphenol.</title>
        <authorList>
            <person name="Perruchon C."/>
            <person name="Papadopoulou E.S."/>
            <person name="Rousidou C."/>
            <person name="Vasileiadis S."/>
            <person name="Tanou G."/>
            <person name="Amoutzias G."/>
            <person name="Molassiotis A."/>
            <person name="Karpouzas D.G."/>
        </authorList>
    </citation>
    <scope>NUCLEOTIDE SEQUENCE [LARGE SCALE GENOMIC DNA]</scope>
    <source>
        <strain evidence="1 2">P3</strain>
    </source>
</reference>
<accession>A0A1S1H9Y2</accession>
<keyword evidence="2" id="KW-1185">Reference proteome</keyword>
<protein>
    <submittedName>
        <fullName evidence="1">Uncharacterized protein</fullName>
    </submittedName>
</protein>